<keyword evidence="3" id="KW-1185">Reference proteome</keyword>
<reference evidence="2 3" key="1">
    <citation type="submission" date="2019-10" db="EMBL/GenBank/DDBJ databases">
        <authorList>
            <person name="Dong K."/>
        </authorList>
    </citation>
    <scope>NUCLEOTIDE SEQUENCE [LARGE SCALE GENOMIC DNA]</scope>
    <source>
        <strain evidence="3">dk4302</strain>
    </source>
</reference>
<accession>A0A5Q0QIR8</accession>
<dbReference type="InterPro" id="IPR055557">
    <property type="entry name" value="DUF7133"/>
</dbReference>
<dbReference type="SUPFAM" id="SSF48371">
    <property type="entry name" value="ARM repeat"/>
    <property type="match status" value="1"/>
</dbReference>
<feature type="domain" description="DUF7133" evidence="1">
    <location>
        <begin position="23"/>
        <end position="427"/>
    </location>
</feature>
<name>A0A5Q0QIR8_9SPHI</name>
<dbReference type="Gene3D" id="2.120.10.30">
    <property type="entry name" value="TolB, C-terminal domain"/>
    <property type="match status" value="1"/>
</dbReference>
<protein>
    <submittedName>
        <fullName evidence="2">Dehydrogenase</fullName>
    </submittedName>
</protein>
<dbReference type="PANTHER" id="PTHR33546:SF1">
    <property type="entry name" value="LARGE, MULTIFUNCTIONAL SECRETED PROTEIN"/>
    <property type="match status" value="1"/>
</dbReference>
<dbReference type="InterPro" id="IPR011042">
    <property type="entry name" value="6-blade_b-propeller_TolB-like"/>
</dbReference>
<evidence type="ECO:0000313" key="3">
    <source>
        <dbReference type="Proteomes" id="UP000326921"/>
    </source>
</evidence>
<dbReference type="SUPFAM" id="SSF101898">
    <property type="entry name" value="NHL repeat"/>
    <property type="match status" value="1"/>
</dbReference>
<dbReference type="KEGG" id="sphe:GFH32_07430"/>
<dbReference type="EMBL" id="CP045652">
    <property type="protein sequence ID" value="QGA28198.1"/>
    <property type="molecule type" value="Genomic_DNA"/>
</dbReference>
<organism evidence="2 3">
    <name type="scientific">Sphingobacterium zhuxiongii</name>
    <dbReference type="NCBI Taxonomy" id="2662364"/>
    <lineage>
        <taxon>Bacteria</taxon>
        <taxon>Pseudomonadati</taxon>
        <taxon>Bacteroidota</taxon>
        <taxon>Sphingobacteriia</taxon>
        <taxon>Sphingobacteriales</taxon>
        <taxon>Sphingobacteriaceae</taxon>
        <taxon>Sphingobacterium</taxon>
    </lineage>
</organism>
<dbReference type="InterPro" id="IPR016024">
    <property type="entry name" value="ARM-type_fold"/>
</dbReference>
<dbReference type="Gene3D" id="1.25.10.10">
    <property type="entry name" value="Leucine-rich Repeat Variant"/>
    <property type="match status" value="1"/>
</dbReference>
<dbReference type="AlphaFoldDB" id="A0A5Q0QIR8"/>
<proteinExistence type="predicted"/>
<evidence type="ECO:0000259" key="1">
    <source>
        <dbReference type="Pfam" id="PF23500"/>
    </source>
</evidence>
<dbReference type="Pfam" id="PF23500">
    <property type="entry name" value="DUF7133"/>
    <property type="match status" value="1"/>
</dbReference>
<evidence type="ECO:0000313" key="2">
    <source>
        <dbReference type="EMBL" id="QGA28198.1"/>
    </source>
</evidence>
<dbReference type="NCBIfam" id="TIGR02604">
    <property type="entry name" value="Piru_Ver_Nterm"/>
    <property type="match status" value="1"/>
</dbReference>
<dbReference type="InterPro" id="IPR013428">
    <property type="entry name" value="Membrane-bound_put_N"/>
</dbReference>
<dbReference type="InterPro" id="IPR011989">
    <property type="entry name" value="ARM-like"/>
</dbReference>
<dbReference type="Proteomes" id="UP000326921">
    <property type="component" value="Chromosome"/>
</dbReference>
<sequence length="699" mass="77987">MLTSMVVGFWACKQPKYPGPLTAQESIEAMKVHPDFEVQIFATEPLVKDPVAMTFDEKGNAYVVEMADYPFSDMEPNPPGKGNGRIVYLKDNDKDGVADESIVFIEGISEMTSVMPWKNGLLVTAAPDIFYLEDTDGDGKSDHKEVLYTGFFTNNSEAQITNLTFAIDNWIYASNHGQAGEVTSTRQPDAPALSVGGADFRFRLDRELFETETSPAQFGQTLNDWGHRFMTQNTLHIQQAVMPGRYMRRHAFLPSLKGVENISDHELRMYQETPAPYWRAERSRRRQEQYDAQGKGQVEHAEGHFTGASGGTVYGGDAFPEGFYGNVFTGEVAGNLVHQDVLTSHKTSPKYIASRAAEEKESEFISSTDSWFRPTSFAVGPDGNLYMVDMYRQHIETPMSIPEDLAAEMDYKQGMDMGRIYRIVPKKKKSLDTSISSKAQKTNADYVKLLSHESQWWRLQAQRKLVESQDKSVIPSLIDLFNQSSDARFRLHALYTLDGLGALNNELVKKAVVDPHAGVREHAAILSERFPENKQLLVQLIDDQSPRVAFQATLSLGQFNDAMVTDQLAKVAERNVSDPWFRMAVLSANNGASADLLDALRKKNTFFATFSDDKGAFIKDFAFAITRKDQGADKLIKDLDAIAKEKGEQKWVMSAIEGVSKASGDKGVKNQNFKAALKSVMESSADDSVKTKISQLLKI</sequence>
<gene>
    <name evidence="2" type="ORF">GFH32_07430</name>
</gene>
<dbReference type="PANTHER" id="PTHR33546">
    <property type="entry name" value="LARGE, MULTIFUNCTIONAL SECRETED PROTEIN-RELATED"/>
    <property type="match status" value="1"/>
</dbReference>